<accession>Q5C4M6</accession>
<feature type="non-terminal residue" evidence="1">
    <location>
        <position position="215"/>
    </location>
</feature>
<evidence type="ECO:0000313" key="1">
    <source>
        <dbReference type="EMBL" id="AAX25398.2"/>
    </source>
</evidence>
<reference evidence="1" key="1">
    <citation type="journal article" date="2006" name="PLoS Pathog.">
        <title>New perspectives on host-parasite interplay by comparative transcriptomic and proteomic analyses of Schistosoma japonicum.</title>
        <authorList>
            <person name="Liu F."/>
            <person name="Lu J."/>
            <person name="Hu W."/>
            <person name="Wang S.Y."/>
            <person name="Cui S.J."/>
            <person name="Chi M."/>
            <person name="Yan Q."/>
            <person name="Wang X.R."/>
            <person name="Song H.D."/>
            <person name="Xu X.N."/>
            <person name="Wang J.J."/>
            <person name="Zhang X.L."/>
            <person name="Zhang X."/>
            <person name="Wang Z.Q."/>
            <person name="Xue C.L."/>
            <person name="Brindley P.J."/>
            <person name="McManus D.P."/>
            <person name="Yang P.Y."/>
            <person name="Feng Z."/>
            <person name="Chen Z."/>
            <person name="Han Z.G."/>
        </authorList>
    </citation>
    <scope>NUCLEOTIDE SEQUENCE</scope>
</reference>
<proteinExistence type="evidence at transcript level"/>
<dbReference type="EMBL" id="AY809509">
    <property type="protein sequence ID" value="AAX25398.2"/>
    <property type="molecule type" value="mRNA"/>
</dbReference>
<organism evidence="1">
    <name type="scientific">Schistosoma japonicum</name>
    <name type="common">Blood fluke</name>
    <dbReference type="NCBI Taxonomy" id="6182"/>
    <lineage>
        <taxon>Eukaryota</taxon>
        <taxon>Metazoa</taxon>
        <taxon>Spiralia</taxon>
        <taxon>Lophotrochozoa</taxon>
        <taxon>Platyhelminthes</taxon>
        <taxon>Trematoda</taxon>
        <taxon>Digenea</taxon>
        <taxon>Strigeidida</taxon>
        <taxon>Schistosomatoidea</taxon>
        <taxon>Schistosomatidae</taxon>
        <taxon>Schistosoma</taxon>
    </lineage>
</organism>
<feature type="non-terminal residue" evidence="1">
    <location>
        <position position="1"/>
    </location>
</feature>
<sequence length="215" mass="24236">SSLNSDKLYHSWDGWVDYNVDHEIDKCLLATSSSASSSLLFNSSTEMSPVLSSPSSIIHTDISWYWKILFCESDARLWVSSLPDISNNNNDEQSRQYSKPYLIKLKPSLLDSRTLNISMKPLSSMSYHGISTHRYDKNNENEPNDKPIETSTIPATLAAHSNNNEINLQLPCSYHVPLNGEKPYITSIAVAPSSSHSIQFVLWYLSRINLLKTLP</sequence>
<protein>
    <submittedName>
        <fullName evidence="1">SJCHGC07347 protein</fullName>
    </submittedName>
</protein>
<dbReference type="AlphaFoldDB" id="Q5C4M6"/>
<name>Q5C4M6_SCHJA</name>